<dbReference type="GO" id="GO:0005829">
    <property type="term" value="C:cytosol"/>
    <property type="evidence" value="ECO:0007669"/>
    <property type="project" value="TreeGrafter"/>
</dbReference>
<dbReference type="InterPro" id="IPR018490">
    <property type="entry name" value="cNMP-bd_dom_sf"/>
</dbReference>
<evidence type="ECO:0000256" key="2">
    <source>
        <dbReference type="ARBA" id="ARBA00023125"/>
    </source>
</evidence>
<evidence type="ECO:0000256" key="1">
    <source>
        <dbReference type="ARBA" id="ARBA00023015"/>
    </source>
</evidence>
<dbReference type="AlphaFoldDB" id="A0A3S2VX68"/>
<dbReference type="PANTHER" id="PTHR24567">
    <property type="entry name" value="CRP FAMILY TRANSCRIPTIONAL REGULATORY PROTEIN"/>
    <property type="match status" value="1"/>
</dbReference>
<dbReference type="InterPro" id="IPR014710">
    <property type="entry name" value="RmlC-like_jellyroll"/>
</dbReference>
<dbReference type="SMART" id="SM00100">
    <property type="entry name" value="cNMP"/>
    <property type="match status" value="1"/>
</dbReference>
<organism evidence="6 7">
    <name type="scientific">Rubrivivax albus</name>
    <dbReference type="NCBI Taxonomy" id="2499835"/>
    <lineage>
        <taxon>Bacteria</taxon>
        <taxon>Pseudomonadati</taxon>
        <taxon>Pseudomonadota</taxon>
        <taxon>Betaproteobacteria</taxon>
        <taxon>Burkholderiales</taxon>
        <taxon>Sphaerotilaceae</taxon>
        <taxon>Rubrivivax</taxon>
    </lineage>
</organism>
<protein>
    <submittedName>
        <fullName evidence="6">Crp/Fnr family transcriptional regulator</fullName>
    </submittedName>
</protein>
<dbReference type="CDD" id="cd00038">
    <property type="entry name" value="CAP_ED"/>
    <property type="match status" value="1"/>
</dbReference>
<dbReference type="EMBL" id="SACT01000003">
    <property type="protein sequence ID" value="RVT51538.1"/>
    <property type="molecule type" value="Genomic_DNA"/>
</dbReference>
<evidence type="ECO:0000313" key="6">
    <source>
        <dbReference type="EMBL" id="RVT51538.1"/>
    </source>
</evidence>
<dbReference type="PROSITE" id="PS50042">
    <property type="entry name" value="CNMP_BINDING_3"/>
    <property type="match status" value="1"/>
</dbReference>
<dbReference type="InterPro" id="IPR036390">
    <property type="entry name" value="WH_DNA-bd_sf"/>
</dbReference>
<dbReference type="InterPro" id="IPR012318">
    <property type="entry name" value="HTH_CRP"/>
</dbReference>
<dbReference type="PROSITE" id="PS51063">
    <property type="entry name" value="HTH_CRP_2"/>
    <property type="match status" value="1"/>
</dbReference>
<dbReference type="GO" id="GO:0003700">
    <property type="term" value="F:DNA-binding transcription factor activity"/>
    <property type="evidence" value="ECO:0007669"/>
    <property type="project" value="TreeGrafter"/>
</dbReference>
<keyword evidence="2" id="KW-0238">DNA-binding</keyword>
<evidence type="ECO:0000313" key="7">
    <source>
        <dbReference type="Proteomes" id="UP000288178"/>
    </source>
</evidence>
<evidence type="ECO:0000256" key="3">
    <source>
        <dbReference type="ARBA" id="ARBA00023163"/>
    </source>
</evidence>
<dbReference type="InterPro" id="IPR000595">
    <property type="entry name" value="cNMP-bd_dom"/>
</dbReference>
<name>A0A3S2VX68_9BURK</name>
<dbReference type="Proteomes" id="UP000288178">
    <property type="component" value="Unassembled WGS sequence"/>
</dbReference>
<evidence type="ECO:0000259" key="5">
    <source>
        <dbReference type="PROSITE" id="PS51063"/>
    </source>
</evidence>
<dbReference type="Pfam" id="PF00027">
    <property type="entry name" value="cNMP_binding"/>
    <property type="match status" value="1"/>
</dbReference>
<dbReference type="InterPro" id="IPR050397">
    <property type="entry name" value="Env_Response_Regulators"/>
</dbReference>
<dbReference type="SUPFAM" id="SSF46785">
    <property type="entry name" value="Winged helix' DNA-binding domain"/>
    <property type="match status" value="1"/>
</dbReference>
<comment type="caution">
    <text evidence="6">The sequence shown here is derived from an EMBL/GenBank/DDBJ whole genome shotgun (WGS) entry which is preliminary data.</text>
</comment>
<evidence type="ECO:0000259" key="4">
    <source>
        <dbReference type="PROSITE" id="PS50042"/>
    </source>
</evidence>
<dbReference type="SUPFAM" id="SSF51206">
    <property type="entry name" value="cAMP-binding domain-like"/>
    <property type="match status" value="1"/>
</dbReference>
<dbReference type="Gene3D" id="2.60.120.10">
    <property type="entry name" value="Jelly Rolls"/>
    <property type="match status" value="1"/>
</dbReference>
<keyword evidence="3" id="KW-0804">Transcription</keyword>
<keyword evidence="7" id="KW-1185">Reference proteome</keyword>
<dbReference type="PANTHER" id="PTHR24567:SF74">
    <property type="entry name" value="HTH-TYPE TRANSCRIPTIONAL REGULATOR ARCR"/>
    <property type="match status" value="1"/>
</dbReference>
<feature type="domain" description="HTH crp-type" evidence="5">
    <location>
        <begin position="146"/>
        <end position="210"/>
    </location>
</feature>
<gene>
    <name evidence="6" type="ORF">ENE75_12005</name>
</gene>
<dbReference type="GO" id="GO:0003677">
    <property type="term" value="F:DNA binding"/>
    <property type="evidence" value="ECO:0007669"/>
    <property type="project" value="UniProtKB-KW"/>
</dbReference>
<keyword evidence="1" id="KW-0805">Transcription regulation</keyword>
<proteinExistence type="predicted"/>
<sequence length="210" mass="22818">MIRIMPHPANPPRRAATPLPWPPALEAMAERRRLAPGTALFRAGDPARHVFGLAQGQVALRRVGVAGEDIVIHLAQAGECFAEASLHGGHYHCTAEAVGTADVAAVPAEALRARLRDDPDFALQWSALLAAQLRRTRARVERLCLRSAADRVLHLLQTEGHGRDGAYTPRSTLRALAAELGLTPEALYRTLAALQRAGRLRRDGPVLRLR</sequence>
<accession>A0A3S2VX68</accession>
<feature type="domain" description="Cyclic nucleotide-binding" evidence="4">
    <location>
        <begin position="25"/>
        <end position="86"/>
    </location>
</feature>
<reference evidence="6 7" key="1">
    <citation type="submission" date="2019-01" db="EMBL/GenBank/DDBJ databases">
        <authorList>
            <person name="Chen W.-M."/>
        </authorList>
    </citation>
    <scope>NUCLEOTIDE SEQUENCE [LARGE SCALE GENOMIC DNA]</scope>
    <source>
        <strain evidence="6 7">ICH-3</strain>
    </source>
</reference>